<feature type="coiled-coil region" evidence="1">
    <location>
        <begin position="139"/>
        <end position="187"/>
    </location>
</feature>
<reference evidence="3" key="1">
    <citation type="submission" date="2013-10" db="EMBL/GenBank/DDBJ databases">
        <title>Genomic analysis of the causative agents of coccidiosis in chickens.</title>
        <authorList>
            <person name="Reid A.J."/>
            <person name="Blake D."/>
            <person name="Billington K."/>
            <person name="Browne H."/>
            <person name="Dunn M."/>
            <person name="Hung S."/>
            <person name="Kawahara F."/>
            <person name="Miranda-Saavedra D."/>
            <person name="Mourier T."/>
            <person name="Nagra H."/>
            <person name="Otto T.D."/>
            <person name="Rawlings N."/>
            <person name="Sanchez A."/>
            <person name="Sanders M."/>
            <person name="Subramaniam C."/>
            <person name="Tay Y."/>
            <person name="Dear P."/>
            <person name="Doerig C."/>
            <person name="Gruber A."/>
            <person name="Parkinson J."/>
            <person name="Shirley M."/>
            <person name="Wan K.L."/>
            <person name="Berriman M."/>
            <person name="Tomley F."/>
            <person name="Pain A."/>
        </authorList>
    </citation>
    <scope>NUCLEOTIDE SEQUENCE [LARGE SCALE GENOMIC DNA]</scope>
    <source>
        <strain evidence="3">Houghton</strain>
    </source>
</reference>
<dbReference type="RefSeq" id="XP_013440829.1">
    <property type="nucleotide sequence ID" value="XM_013585375.1"/>
</dbReference>
<organism evidence="3 4">
    <name type="scientific">Eimeria necatrix</name>
    <dbReference type="NCBI Taxonomy" id="51315"/>
    <lineage>
        <taxon>Eukaryota</taxon>
        <taxon>Sar</taxon>
        <taxon>Alveolata</taxon>
        <taxon>Apicomplexa</taxon>
        <taxon>Conoidasida</taxon>
        <taxon>Coccidia</taxon>
        <taxon>Eucoccidiorida</taxon>
        <taxon>Eimeriorina</taxon>
        <taxon>Eimeriidae</taxon>
        <taxon>Eimeria</taxon>
    </lineage>
</organism>
<evidence type="ECO:0000256" key="1">
    <source>
        <dbReference type="SAM" id="Coils"/>
    </source>
</evidence>
<name>U6MGU5_9EIME</name>
<keyword evidence="2" id="KW-0812">Transmembrane</keyword>
<evidence type="ECO:0000313" key="4">
    <source>
        <dbReference type="Proteomes" id="UP000030754"/>
    </source>
</evidence>
<sequence>MLVASAKKPLAGAASPRFGAALCGKRARSGLESERSGLCGAPQRLFFLQKLSQDGLRGEASFESPCCAFAATSRGCAASAAKGRLLALARSAAQQQELFDGFSRTASERCEPLFEVLSELSKALREDCGLAFPAAAAALQQLQRSAAGLSQVLQRLAARKAAGALEAQKLEGQIQNCSARAALLQQTNPQVKRPFCFFFSSLCCFFVGLFVCWILLFEGFFCFWILLFVGFFCLKDSFV</sequence>
<proteinExistence type="predicted"/>
<keyword evidence="2" id="KW-1133">Transmembrane helix</keyword>
<reference evidence="3" key="2">
    <citation type="submission" date="2013-10" db="EMBL/GenBank/DDBJ databases">
        <authorList>
            <person name="Aslett M."/>
        </authorList>
    </citation>
    <scope>NUCLEOTIDE SEQUENCE [LARGE SCALE GENOMIC DNA]</scope>
    <source>
        <strain evidence="3">Houghton</strain>
    </source>
</reference>
<evidence type="ECO:0000256" key="2">
    <source>
        <dbReference type="SAM" id="Phobius"/>
    </source>
</evidence>
<dbReference type="AlphaFoldDB" id="U6MGU5"/>
<keyword evidence="2" id="KW-0472">Membrane</keyword>
<keyword evidence="4" id="KW-1185">Reference proteome</keyword>
<keyword evidence="1" id="KW-0175">Coiled coil</keyword>
<dbReference type="VEuPathDB" id="ToxoDB:ENH_00043280"/>
<accession>U6MGU5</accession>
<protein>
    <submittedName>
        <fullName evidence="3">Uncharacterized protein</fullName>
    </submittedName>
</protein>
<feature type="transmembrane region" description="Helical" evidence="2">
    <location>
        <begin position="205"/>
        <end position="234"/>
    </location>
</feature>
<dbReference type="Proteomes" id="UP000030754">
    <property type="component" value="Unassembled WGS sequence"/>
</dbReference>
<dbReference type="GeneID" id="25474485"/>
<gene>
    <name evidence="3" type="ORF">ENH_00043280</name>
</gene>
<dbReference type="EMBL" id="HG722810">
    <property type="protein sequence ID" value="CDJ63467.1"/>
    <property type="molecule type" value="Genomic_DNA"/>
</dbReference>
<evidence type="ECO:0000313" key="3">
    <source>
        <dbReference type="EMBL" id="CDJ63467.1"/>
    </source>
</evidence>
<dbReference type="OrthoDB" id="10627937at2759"/>